<gene>
    <name evidence="2" type="ORF">BJF92_13820</name>
</gene>
<evidence type="ECO:0000313" key="2">
    <source>
        <dbReference type="EMBL" id="OLP54879.1"/>
    </source>
</evidence>
<keyword evidence="1" id="KW-0732">Signal</keyword>
<reference evidence="2 3" key="1">
    <citation type="submission" date="2016-09" db="EMBL/GenBank/DDBJ databases">
        <title>Rhizobium sp. nov., a novel species isolated from the rice rhizosphere.</title>
        <authorList>
            <person name="Zhao J."/>
            <person name="Zhang X."/>
        </authorList>
    </citation>
    <scope>NUCLEOTIDE SEQUENCE [LARGE SCALE GENOMIC DNA]</scope>
    <source>
        <strain evidence="2 3">MH17</strain>
    </source>
</reference>
<dbReference type="OrthoDB" id="8238109at2"/>
<evidence type="ECO:0000256" key="1">
    <source>
        <dbReference type="SAM" id="SignalP"/>
    </source>
</evidence>
<dbReference type="AlphaFoldDB" id="A0A1Q9AHY8"/>
<dbReference type="PROSITE" id="PS51257">
    <property type="entry name" value="PROKAR_LIPOPROTEIN"/>
    <property type="match status" value="1"/>
</dbReference>
<proteinExistence type="predicted"/>
<comment type="caution">
    <text evidence="2">The sequence shown here is derived from an EMBL/GenBank/DDBJ whole genome shotgun (WGS) entry which is preliminary data.</text>
</comment>
<accession>A0A1Q9AHY8</accession>
<sequence>MIARLIAFSALAAMLAGCATTTTAPVSIARSNAVEARWKGQSAGPFFAQFGPPASDTVSGDQTLYTWRGGRRESLGNGKRGPWQSCSVQLTVSSDYTIRAVRILGDRPTSKGRTFCEDFLAPQQQG</sequence>
<name>A0A1Q9AHY8_9HYPH</name>
<dbReference type="EMBL" id="MKIO01000031">
    <property type="protein sequence ID" value="OLP54879.1"/>
    <property type="molecule type" value="Genomic_DNA"/>
</dbReference>
<evidence type="ECO:0000313" key="3">
    <source>
        <dbReference type="Proteomes" id="UP000186143"/>
    </source>
</evidence>
<dbReference type="Proteomes" id="UP000186143">
    <property type="component" value="Unassembled WGS sequence"/>
</dbReference>
<feature type="signal peptide" evidence="1">
    <location>
        <begin position="1"/>
        <end position="24"/>
    </location>
</feature>
<feature type="chain" id="PRO_5011960429" evidence="1">
    <location>
        <begin position="25"/>
        <end position="126"/>
    </location>
</feature>
<protein>
    <submittedName>
        <fullName evidence="2">Uncharacterized protein</fullName>
    </submittedName>
</protein>
<organism evidence="2 3">
    <name type="scientific">Xaviernesmea rhizosphaerae</name>
    <dbReference type="NCBI Taxonomy" id="1672749"/>
    <lineage>
        <taxon>Bacteria</taxon>
        <taxon>Pseudomonadati</taxon>
        <taxon>Pseudomonadota</taxon>
        <taxon>Alphaproteobacteria</taxon>
        <taxon>Hyphomicrobiales</taxon>
        <taxon>Rhizobiaceae</taxon>
        <taxon>Rhizobium/Agrobacterium group</taxon>
        <taxon>Xaviernesmea</taxon>
    </lineage>
</organism>
<dbReference type="RefSeq" id="WP_075635438.1">
    <property type="nucleotide sequence ID" value="NZ_MKIO01000031.1"/>
</dbReference>